<keyword evidence="3" id="KW-1185">Reference proteome</keyword>
<keyword evidence="1" id="KW-0472">Membrane</keyword>
<accession>A0ABU2NFE2</accession>
<protein>
    <submittedName>
        <fullName evidence="2">DUF3618 domain-containing protein</fullName>
    </submittedName>
</protein>
<dbReference type="EMBL" id="JAVREJ010000015">
    <property type="protein sequence ID" value="MDT0351959.1"/>
    <property type="molecule type" value="Genomic_DNA"/>
</dbReference>
<sequence>MTDKSAEKSPEELRADLAAKRAELGDTVEELAHRVDVPAQVKAKKDDTLAKLQDAKVEATRRVHEGTEKVKAAIADRTPVVQHKVDQAVSRSKAVYTEKAPPGVQEKVGQAVDKGKAVYAEKAPVVQQQVNKAVADARPVVQEKVAQGQALFAEKAPPVERTLREKPGLVAGIAVALVVLLIATSRKKKNT</sequence>
<comment type="caution">
    <text evidence="2">The sequence shown here is derived from an EMBL/GenBank/DDBJ whole genome shotgun (WGS) entry which is preliminary data.</text>
</comment>
<dbReference type="RefSeq" id="WP_311558459.1">
    <property type="nucleotide sequence ID" value="NZ_JAVREJ010000015.1"/>
</dbReference>
<feature type="transmembrane region" description="Helical" evidence="1">
    <location>
        <begin position="168"/>
        <end position="185"/>
    </location>
</feature>
<organism evidence="2 3">
    <name type="scientific">Pseudonocardia charpentierae</name>
    <dbReference type="NCBI Taxonomy" id="3075545"/>
    <lineage>
        <taxon>Bacteria</taxon>
        <taxon>Bacillati</taxon>
        <taxon>Actinomycetota</taxon>
        <taxon>Actinomycetes</taxon>
        <taxon>Pseudonocardiales</taxon>
        <taxon>Pseudonocardiaceae</taxon>
        <taxon>Pseudonocardia</taxon>
    </lineage>
</organism>
<dbReference type="Proteomes" id="UP001183202">
    <property type="component" value="Unassembled WGS sequence"/>
</dbReference>
<gene>
    <name evidence="2" type="ORF">RM445_20740</name>
</gene>
<proteinExistence type="predicted"/>
<keyword evidence="1" id="KW-0812">Transmembrane</keyword>
<evidence type="ECO:0000313" key="3">
    <source>
        <dbReference type="Proteomes" id="UP001183202"/>
    </source>
</evidence>
<name>A0ABU2NFE2_9PSEU</name>
<evidence type="ECO:0000256" key="1">
    <source>
        <dbReference type="SAM" id="Phobius"/>
    </source>
</evidence>
<reference evidence="3" key="1">
    <citation type="submission" date="2023-07" db="EMBL/GenBank/DDBJ databases">
        <title>30 novel species of actinomycetes from the DSMZ collection.</title>
        <authorList>
            <person name="Nouioui I."/>
        </authorList>
    </citation>
    <scope>NUCLEOTIDE SEQUENCE [LARGE SCALE GENOMIC DNA]</scope>
    <source>
        <strain evidence="3">DSM 45834</strain>
    </source>
</reference>
<dbReference type="Pfam" id="PF12277">
    <property type="entry name" value="DUF3618"/>
    <property type="match status" value="1"/>
</dbReference>
<evidence type="ECO:0000313" key="2">
    <source>
        <dbReference type="EMBL" id="MDT0351959.1"/>
    </source>
</evidence>
<dbReference type="InterPro" id="IPR022062">
    <property type="entry name" value="DUF3618"/>
</dbReference>
<keyword evidence="1" id="KW-1133">Transmembrane helix</keyword>